<reference evidence="2 3" key="1">
    <citation type="submission" date="2019-08" db="EMBL/GenBank/DDBJ databases">
        <title>In-depth cultivation of the pig gut microbiome towards novel bacterial diversity and tailored functional studies.</title>
        <authorList>
            <person name="Wylensek D."/>
            <person name="Hitch T.C.A."/>
            <person name="Clavel T."/>
        </authorList>
    </citation>
    <scope>NUCLEOTIDE SEQUENCE [LARGE SCALE GENOMIC DNA]</scope>
    <source>
        <strain evidence="2 3">BBE-744-WT-12</strain>
    </source>
</reference>
<dbReference type="PANTHER" id="PTHR23526:SF2">
    <property type="entry name" value="MAJOR FACILITATOR SUPERFAMILY (MFS) PROFILE DOMAIN-CONTAINING PROTEIN"/>
    <property type="match status" value="1"/>
</dbReference>
<evidence type="ECO:0000313" key="3">
    <source>
        <dbReference type="Proteomes" id="UP000435649"/>
    </source>
</evidence>
<dbReference type="InterPro" id="IPR036259">
    <property type="entry name" value="MFS_trans_sf"/>
</dbReference>
<feature type="transmembrane region" description="Helical" evidence="1">
    <location>
        <begin position="76"/>
        <end position="98"/>
    </location>
</feature>
<feature type="transmembrane region" description="Helical" evidence="1">
    <location>
        <begin position="287"/>
        <end position="307"/>
    </location>
</feature>
<feature type="transmembrane region" description="Helical" evidence="1">
    <location>
        <begin position="391"/>
        <end position="409"/>
    </location>
</feature>
<feature type="transmembrane region" description="Helical" evidence="1">
    <location>
        <begin position="177"/>
        <end position="197"/>
    </location>
</feature>
<accession>A0A844G675</accession>
<keyword evidence="1" id="KW-1133">Transmembrane helix</keyword>
<name>A0A844G675_9BACT</name>
<comment type="caution">
    <text evidence="2">The sequence shown here is derived from an EMBL/GenBank/DDBJ whole genome shotgun (WGS) entry which is preliminary data.</text>
</comment>
<feature type="transmembrane region" description="Helical" evidence="1">
    <location>
        <begin position="227"/>
        <end position="250"/>
    </location>
</feature>
<dbReference type="EMBL" id="VUNS01000034">
    <property type="protein sequence ID" value="MST99327.1"/>
    <property type="molecule type" value="Genomic_DNA"/>
</dbReference>
<keyword evidence="1" id="KW-0812">Transmembrane</keyword>
<feature type="transmembrane region" description="Helical" evidence="1">
    <location>
        <begin position="12"/>
        <end position="31"/>
    </location>
</feature>
<sequence>MRRSSDYNFRRLAEFQALNAVAIALGANWVITDMILLRMNFDLSRFGVIKSSMFLLPALAYWVAAGLLRKLNCDRLVCLWCYFARAVLPLAMPAAALLTDDGRILFAVCLIVFSGGYTFALFANNSLLAIYKSALPAAEFNRRGAILAALPGPVSALTALGGAWLLDGLDGDGFFRLLLILQLATLTADLPAMSAVYRVRIPERPRREPVRFGAWLRPFRNARFRPLLGFGFLHALWTGLLSTYLVVFLLKIKNFPPFWIILLELGLSLAAAAGASRAGRLADRYGYAATMAAGSAVIALASFGWALMPASALFLTLFLFLVYNGNNGFLSLTLRNLEGNASSGLAESGGANHYVAAFTLEQSLGGFSGCLLAGGLFAVMPGEGEGRFRNYFAASALLTVAMTVFALHWNSNRGGKHVLQTNQCRP</sequence>
<feature type="transmembrane region" description="Helical" evidence="1">
    <location>
        <begin position="256"/>
        <end position="275"/>
    </location>
</feature>
<dbReference type="RefSeq" id="WP_154420524.1">
    <property type="nucleotide sequence ID" value="NZ_VUNS01000034.1"/>
</dbReference>
<dbReference type="Proteomes" id="UP000435649">
    <property type="component" value="Unassembled WGS sequence"/>
</dbReference>
<organism evidence="2 3">
    <name type="scientific">Victivallis lenta</name>
    <dbReference type="NCBI Taxonomy" id="2606640"/>
    <lineage>
        <taxon>Bacteria</taxon>
        <taxon>Pseudomonadati</taxon>
        <taxon>Lentisphaerota</taxon>
        <taxon>Lentisphaeria</taxon>
        <taxon>Victivallales</taxon>
        <taxon>Victivallaceae</taxon>
        <taxon>Victivallis</taxon>
    </lineage>
</organism>
<protein>
    <recommendedName>
        <fullName evidence="4">MFS transporter</fullName>
    </recommendedName>
</protein>
<dbReference type="Gene3D" id="1.20.1250.20">
    <property type="entry name" value="MFS general substrate transporter like domains"/>
    <property type="match status" value="1"/>
</dbReference>
<dbReference type="InterPro" id="IPR052528">
    <property type="entry name" value="Sugar_transport-like"/>
</dbReference>
<evidence type="ECO:0000313" key="2">
    <source>
        <dbReference type="EMBL" id="MST99327.1"/>
    </source>
</evidence>
<proteinExistence type="predicted"/>
<feature type="transmembrane region" description="Helical" evidence="1">
    <location>
        <begin position="104"/>
        <end position="123"/>
    </location>
</feature>
<gene>
    <name evidence="2" type="ORF">FYJ85_20075</name>
</gene>
<dbReference type="PANTHER" id="PTHR23526">
    <property type="entry name" value="INTEGRAL MEMBRANE TRANSPORT PROTEIN-RELATED"/>
    <property type="match status" value="1"/>
</dbReference>
<evidence type="ECO:0000256" key="1">
    <source>
        <dbReference type="SAM" id="Phobius"/>
    </source>
</evidence>
<feature type="transmembrane region" description="Helical" evidence="1">
    <location>
        <begin position="354"/>
        <end position="379"/>
    </location>
</feature>
<keyword evidence="3" id="KW-1185">Reference proteome</keyword>
<dbReference type="SUPFAM" id="SSF103473">
    <property type="entry name" value="MFS general substrate transporter"/>
    <property type="match status" value="1"/>
</dbReference>
<dbReference type="AlphaFoldDB" id="A0A844G675"/>
<evidence type="ECO:0008006" key="4">
    <source>
        <dbReference type="Google" id="ProtNLM"/>
    </source>
</evidence>
<feature type="transmembrane region" description="Helical" evidence="1">
    <location>
        <begin position="313"/>
        <end position="334"/>
    </location>
</feature>
<feature type="transmembrane region" description="Helical" evidence="1">
    <location>
        <begin position="43"/>
        <end position="64"/>
    </location>
</feature>
<keyword evidence="1" id="KW-0472">Membrane</keyword>
<feature type="transmembrane region" description="Helical" evidence="1">
    <location>
        <begin position="144"/>
        <end position="165"/>
    </location>
</feature>